<proteinExistence type="predicted"/>
<dbReference type="AlphaFoldDB" id="A0AAW1HI98"/>
<dbReference type="EMBL" id="JBDFQZ010000011">
    <property type="protein sequence ID" value="KAK9676170.1"/>
    <property type="molecule type" value="Genomic_DNA"/>
</dbReference>
<evidence type="ECO:0000313" key="1">
    <source>
        <dbReference type="EMBL" id="KAK9676170.1"/>
    </source>
</evidence>
<name>A0AAW1HI98_SAPOF</name>
<keyword evidence="2" id="KW-1185">Reference proteome</keyword>
<accession>A0AAW1HI98</accession>
<protein>
    <submittedName>
        <fullName evidence="1">Uncharacterized protein</fullName>
    </submittedName>
</protein>
<dbReference type="Proteomes" id="UP001443914">
    <property type="component" value="Unassembled WGS sequence"/>
</dbReference>
<sequence>MVKCSGSRNTLVSDQFGVVLSLNCFGNLLEQLPSIIHGEFGLAAPHGPWIIKSLTASYRNGSSTGSGISVLMILSTSAASGNLSSRCKNNRICACGSPRF</sequence>
<evidence type="ECO:0000313" key="2">
    <source>
        <dbReference type="Proteomes" id="UP001443914"/>
    </source>
</evidence>
<reference evidence="1" key="1">
    <citation type="submission" date="2024-03" db="EMBL/GenBank/DDBJ databases">
        <title>WGS assembly of Saponaria officinalis var. Norfolk2.</title>
        <authorList>
            <person name="Jenkins J."/>
            <person name="Shu S."/>
            <person name="Grimwood J."/>
            <person name="Barry K."/>
            <person name="Goodstein D."/>
            <person name="Schmutz J."/>
            <person name="Leebens-Mack J."/>
            <person name="Osbourn A."/>
        </authorList>
    </citation>
    <scope>NUCLEOTIDE SEQUENCE [LARGE SCALE GENOMIC DNA]</scope>
    <source>
        <strain evidence="1">JIC</strain>
    </source>
</reference>
<organism evidence="1 2">
    <name type="scientific">Saponaria officinalis</name>
    <name type="common">Common soapwort</name>
    <name type="synonym">Lychnis saponaria</name>
    <dbReference type="NCBI Taxonomy" id="3572"/>
    <lineage>
        <taxon>Eukaryota</taxon>
        <taxon>Viridiplantae</taxon>
        <taxon>Streptophyta</taxon>
        <taxon>Embryophyta</taxon>
        <taxon>Tracheophyta</taxon>
        <taxon>Spermatophyta</taxon>
        <taxon>Magnoliopsida</taxon>
        <taxon>eudicotyledons</taxon>
        <taxon>Gunneridae</taxon>
        <taxon>Pentapetalae</taxon>
        <taxon>Caryophyllales</taxon>
        <taxon>Caryophyllaceae</taxon>
        <taxon>Caryophylleae</taxon>
        <taxon>Saponaria</taxon>
    </lineage>
</organism>
<gene>
    <name evidence="1" type="ORF">RND81_11G059100</name>
</gene>
<comment type="caution">
    <text evidence="1">The sequence shown here is derived from an EMBL/GenBank/DDBJ whole genome shotgun (WGS) entry which is preliminary data.</text>
</comment>